<comment type="similarity">
    <text evidence="10">Belongs to the insect chemoreceptor superfamily. Heteromeric odorant receptor channel (TC 1.A.69) family.</text>
</comment>
<keyword evidence="5 10" id="KW-0552">Olfaction</keyword>
<feature type="transmembrane region" description="Helical" evidence="10">
    <location>
        <begin position="296"/>
        <end position="321"/>
    </location>
</feature>
<gene>
    <name evidence="11" type="ORF">B7P43_G04511</name>
</gene>
<dbReference type="OrthoDB" id="8196465at2759"/>
<accession>A0A2J7QVY5</accession>
<reference evidence="11 12" key="1">
    <citation type="submission" date="2017-12" db="EMBL/GenBank/DDBJ databases">
        <title>Hemimetabolous genomes reveal molecular basis of termite eusociality.</title>
        <authorList>
            <person name="Harrison M.C."/>
            <person name="Jongepier E."/>
            <person name="Robertson H.M."/>
            <person name="Arning N."/>
            <person name="Bitard-Feildel T."/>
            <person name="Chao H."/>
            <person name="Childers C.P."/>
            <person name="Dinh H."/>
            <person name="Doddapaneni H."/>
            <person name="Dugan S."/>
            <person name="Gowin J."/>
            <person name="Greiner C."/>
            <person name="Han Y."/>
            <person name="Hu H."/>
            <person name="Hughes D.S.T."/>
            <person name="Huylmans A.-K."/>
            <person name="Kemena C."/>
            <person name="Kremer L.P.M."/>
            <person name="Lee S.L."/>
            <person name="Lopez-Ezquerra A."/>
            <person name="Mallet L."/>
            <person name="Monroy-Kuhn J.M."/>
            <person name="Moser A."/>
            <person name="Murali S.C."/>
            <person name="Muzny D.M."/>
            <person name="Otani S."/>
            <person name="Piulachs M.-D."/>
            <person name="Poelchau M."/>
            <person name="Qu J."/>
            <person name="Schaub F."/>
            <person name="Wada-Katsumata A."/>
            <person name="Worley K.C."/>
            <person name="Xie Q."/>
            <person name="Ylla G."/>
            <person name="Poulsen M."/>
            <person name="Gibbs R.A."/>
            <person name="Schal C."/>
            <person name="Richards S."/>
            <person name="Belles X."/>
            <person name="Korb J."/>
            <person name="Bornberg-Bauer E."/>
        </authorList>
    </citation>
    <scope>NUCLEOTIDE SEQUENCE [LARGE SCALE GENOMIC DNA]</scope>
    <source>
        <tissue evidence="11">Whole body</tissue>
    </source>
</reference>
<keyword evidence="6 10" id="KW-1133">Transmembrane helix</keyword>
<dbReference type="Pfam" id="PF02949">
    <property type="entry name" value="7tm_6"/>
    <property type="match status" value="1"/>
</dbReference>
<dbReference type="AlphaFoldDB" id="A0A2J7QVY5"/>
<evidence type="ECO:0000256" key="3">
    <source>
        <dbReference type="ARBA" id="ARBA00022606"/>
    </source>
</evidence>
<comment type="caution">
    <text evidence="11">The sequence shown here is derived from an EMBL/GenBank/DDBJ whole genome shotgun (WGS) entry which is preliminary data.</text>
</comment>
<keyword evidence="12" id="KW-1185">Reference proteome</keyword>
<evidence type="ECO:0000256" key="9">
    <source>
        <dbReference type="ARBA" id="ARBA00023224"/>
    </source>
</evidence>
<evidence type="ECO:0000256" key="1">
    <source>
        <dbReference type="ARBA" id="ARBA00004651"/>
    </source>
</evidence>
<feature type="transmembrane region" description="Helical" evidence="10">
    <location>
        <begin position="27"/>
        <end position="46"/>
    </location>
</feature>
<dbReference type="PANTHER" id="PTHR21137">
    <property type="entry name" value="ODORANT RECEPTOR"/>
    <property type="match status" value="1"/>
</dbReference>
<dbReference type="PANTHER" id="PTHR21137:SF35">
    <property type="entry name" value="ODORANT RECEPTOR 19A-RELATED"/>
    <property type="match status" value="1"/>
</dbReference>
<dbReference type="EMBL" id="NEVH01009768">
    <property type="protein sequence ID" value="PNF32748.1"/>
    <property type="molecule type" value="Genomic_DNA"/>
</dbReference>
<feature type="transmembrane region" description="Helical" evidence="10">
    <location>
        <begin position="135"/>
        <end position="154"/>
    </location>
</feature>
<evidence type="ECO:0000256" key="5">
    <source>
        <dbReference type="ARBA" id="ARBA00022725"/>
    </source>
</evidence>
<feature type="transmembrane region" description="Helical" evidence="10">
    <location>
        <begin position="85"/>
        <end position="104"/>
    </location>
</feature>
<feature type="transmembrane region" description="Helical" evidence="10">
    <location>
        <begin position="272"/>
        <end position="290"/>
    </location>
</feature>
<dbReference type="InterPro" id="IPR004117">
    <property type="entry name" value="7tm6_olfct_rcpt"/>
</dbReference>
<dbReference type="GO" id="GO:0007165">
    <property type="term" value="P:signal transduction"/>
    <property type="evidence" value="ECO:0007669"/>
    <property type="project" value="UniProtKB-KW"/>
</dbReference>
<keyword evidence="2" id="KW-1003">Cell membrane</keyword>
<keyword evidence="8 10" id="KW-0675">Receptor</keyword>
<dbReference type="GO" id="GO:0005886">
    <property type="term" value="C:plasma membrane"/>
    <property type="evidence" value="ECO:0007669"/>
    <property type="project" value="UniProtKB-SubCell"/>
</dbReference>
<evidence type="ECO:0000313" key="11">
    <source>
        <dbReference type="EMBL" id="PNF32748.1"/>
    </source>
</evidence>
<dbReference type="STRING" id="105785.A0A2J7QVY5"/>
<dbReference type="GO" id="GO:0004984">
    <property type="term" value="F:olfactory receptor activity"/>
    <property type="evidence" value="ECO:0007669"/>
    <property type="project" value="InterPro"/>
</dbReference>
<dbReference type="GO" id="GO:0005549">
    <property type="term" value="F:odorant binding"/>
    <property type="evidence" value="ECO:0007669"/>
    <property type="project" value="InterPro"/>
</dbReference>
<keyword evidence="4 10" id="KW-0812">Transmembrane</keyword>
<evidence type="ECO:0000256" key="4">
    <source>
        <dbReference type="ARBA" id="ARBA00022692"/>
    </source>
</evidence>
<comment type="subcellular location">
    <subcellularLocation>
        <location evidence="1 10">Cell membrane</location>
        <topology evidence="1 10">Multi-pass membrane protein</topology>
    </subcellularLocation>
</comment>
<name>A0A2J7QVY5_9NEOP</name>
<dbReference type="InParanoid" id="A0A2J7QVY5"/>
<sequence length="403" mass="45610">MLGIKLITLPAVLYHVFDKWGNLPDPFGTGVVLTAHCNTIFGMLYIPIRINKFLALLDAMDQHFIIPTDSTQQHLFDEAMKSASFVTKVFIGSALSTAMSYAVIPFTSYTNGTMTYPLPYQAAFPFDVSQTSGYWTAYFLLAISMMTMSTNASVNCDFIVSMVIKVTCQFRFLQLMIANIKEEAIKRNEQKQQERTKKSQATDGKLSLSELSILRLIDTDKDKTTEGLMHNDEGNHETELHSEVLKRLSECVKFHQVLLQFVSQLQTEASPFMLFQISIHVTFLCTNVLATTGVPVASTTFLTILLFIICVLSLLLLPCWYGNELTLQNQWLTVRGIAEQANIDRETVRKILTEDLDMSDIRSNTTAALKATLQNQFQNCFEGWTRRWYRCIASQGESSHYTN</sequence>
<organism evidence="11 12">
    <name type="scientific">Cryptotermes secundus</name>
    <dbReference type="NCBI Taxonomy" id="105785"/>
    <lineage>
        <taxon>Eukaryota</taxon>
        <taxon>Metazoa</taxon>
        <taxon>Ecdysozoa</taxon>
        <taxon>Arthropoda</taxon>
        <taxon>Hexapoda</taxon>
        <taxon>Insecta</taxon>
        <taxon>Pterygota</taxon>
        <taxon>Neoptera</taxon>
        <taxon>Polyneoptera</taxon>
        <taxon>Dictyoptera</taxon>
        <taxon>Blattodea</taxon>
        <taxon>Blattoidea</taxon>
        <taxon>Termitoidae</taxon>
        <taxon>Kalotermitidae</taxon>
        <taxon>Cryptotermitinae</taxon>
        <taxon>Cryptotermes</taxon>
    </lineage>
</organism>
<evidence type="ECO:0000256" key="8">
    <source>
        <dbReference type="ARBA" id="ARBA00023170"/>
    </source>
</evidence>
<evidence type="ECO:0000256" key="2">
    <source>
        <dbReference type="ARBA" id="ARBA00022475"/>
    </source>
</evidence>
<keyword evidence="3 10" id="KW-0716">Sensory transduction</keyword>
<proteinExistence type="inferred from homology"/>
<evidence type="ECO:0000256" key="6">
    <source>
        <dbReference type="ARBA" id="ARBA00022989"/>
    </source>
</evidence>
<evidence type="ECO:0000256" key="10">
    <source>
        <dbReference type="RuleBase" id="RU351113"/>
    </source>
</evidence>
<keyword evidence="7 10" id="KW-0472">Membrane</keyword>
<dbReference type="Proteomes" id="UP000235965">
    <property type="component" value="Unassembled WGS sequence"/>
</dbReference>
<evidence type="ECO:0000313" key="12">
    <source>
        <dbReference type="Proteomes" id="UP000235965"/>
    </source>
</evidence>
<keyword evidence="9 10" id="KW-0807">Transducer</keyword>
<protein>
    <recommendedName>
        <fullName evidence="10">Odorant receptor</fullName>
    </recommendedName>
</protein>
<comment type="caution">
    <text evidence="10">Lacks conserved residue(s) required for the propagation of feature annotation.</text>
</comment>
<evidence type="ECO:0000256" key="7">
    <source>
        <dbReference type="ARBA" id="ARBA00023136"/>
    </source>
</evidence>